<sequence length="52" mass="5599">MIKKTILISVALSMAFGAFAKDKKVVFVAGAKSHGYFSHEHIAGSKLLAKHL</sequence>
<gene>
    <name evidence="1" type="ORF">METZ01_LOCUS292424</name>
</gene>
<dbReference type="AlphaFoldDB" id="A0A382LSI3"/>
<feature type="non-terminal residue" evidence="1">
    <location>
        <position position="52"/>
    </location>
</feature>
<dbReference type="EMBL" id="UINC01088924">
    <property type="protein sequence ID" value="SVC39570.1"/>
    <property type="molecule type" value="Genomic_DNA"/>
</dbReference>
<proteinExistence type="predicted"/>
<name>A0A382LSI3_9ZZZZ</name>
<reference evidence="1" key="1">
    <citation type="submission" date="2018-05" db="EMBL/GenBank/DDBJ databases">
        <authorList>
            <person name="Lanie J.A."/>
            <person name="Ng W.-L."/>
            <person name="Kazmierczak K.M."/>
            <person name="Andrzejewski T.M."/>
            <person name="Davidsen T.M."/>
            <person name="Wayne K.J."/>
            <person name="Tettelin H."/>
            <person name="Glass J.I."/>
            <person name="Rusch D."/>
            <person name="Podicherti R."/>
            <person name="Tsui H.-C.T."/>
            <person name="Winkler M.E."/>
        </authorList>
    </citation>
    <scope>NUCLEOTIDE SEQUENCE</scope>
</reference>
<accession>A0A382LSI3</accession>
<feature type="non-terminal residue" evidence="1">
    <location>
        <position position="1"/>
    </location>
</feature>
<evidence type="ECO:0000313" key="1">
    <source>
        <dbReference type="EMBL" id="SVC39570.1"/>
    </source>
</evidence>
<protein>
    <submittedName>
        <fullName evidence="1">Uncharacterized protein</fullName>
    </submittedName>
</protein>
<organism evidence="1">
    <name type="scientific">marine metagenome</name>
    <dbReference type="NCBI Taxonomy" id="408172"/>
    <lineage>
        <taxon>unclassified sequences</taxon>
        <taxon>metagenomes</taxon>
        <taxon>ecological metagenomes</taxon>
    </lineage>
</organism>